<organism evidence="2 3">
    <name type="scientific">Extremus antarcticus</name>
    <dbReference type="NCBI Taxonomy" id="702011"/>
    <lineage>
        <taxon>Eukaryota</taxon>
        <taxon>Fungi</taxon>
        <taxon>Dikarya</taxon>
        <taxon>Ascomycota</taxon>
        <taxon>Pezizomycotina</taxon>
        <taxon>Dothideomycetes</taxon>
        <taxon>Dothideomycetidae</taxon>
        <taxon>Mycosphaerellales</taxon>
        <taxon>Extremaceae</taxon>
        <taxon>Extremus</taxon>
    </lineage>
</organism>
<sequence>MSGSQRARSERSASPNLEGGAVGTPNASTAGSSDSRGSSRSVSASRPLVDPPANAPQNGHRTGDGQRVHETAYQRTKAVCRGAKLPPPHTWPDDNGSTVEDLREALHHATHFIVASTPMQGTPTQRSRYVLYNRIHSGIESNEAWIRDLSLSALGRRLCNAVDVVKIVGDEKGVWETSDS</sequence>
<accession>A0AAJ0G4B0</accession>
<dbReference type="EMBL" id="JAWDJX010000079">
    <property type="protein sequence ID" value="KAK3046820.1"/>
    <property type="molecule type" value="Genomic_DNA"/>
</dbReference>
<gene>
    <name evidence="2" type="ORF">LTR09_011751</name>
</gene>
<proteinExistence type="predicted"/>
<feature type="region of interest" description="Disordered" evidence="1">
    <location>
        <begin position="1"/>
        <end position="67"/>
    </location>
</feature>
<evidence type="ECO:0000313" key="3">
    <source>
        <dbReference type="Proteomes" id="UP001271007"/>
    </source>
</evidence>
<reference evidence="2" key="1">
    <citation type="submission" date="2023-04" db="EMBL/GenBank/DDBJ databases">
        <title>Black Yeasts Isolated from many extreme environments.</title>
        <authorList>
            <person name="Coleine C."/>
            <person name="Stajich J.E."/>
            <person name="Selbmann L."/>
        </authorList>
    </citation>
    <scope>NUCLEOTIDE SEQUENCE</scope>
    <source>
        <strain evidence="2">CCFEE 5312</strain>
    </source>
</reference>
<dbReference type="Proteomes" id="UP001271007">
    <property type="component" value="Unassembled WGS sequence"/>
</dbReference>
<comment type="caution">
    <text evidence="2">The sequence shown here is derived from an EMBL/GenBank/DDBJ whole genome shotgun (WGS) entry which is preliminary data.</text>
</comment>
<evidence type="ECO:0000313" key="2">
    <source>
        <dbReference type="EMBL" id="KAK3046820.1"/>
    </source>
</evidence>
<name>A0AAJ0G4B0_9PEZI</name>
<evidence type="ECO:0000256" key="1">
    <source>
        <dbReference type="SAM" id="MobiDB-lite"/>
    </source>
</evidence>
<dbReference type="AlphaFoldDB" id="A0AAJ0G4B0"/>
<feature type="compositionally biased region" description="Low complexity" evidence="1">
    <location>
        <begin position="27"/>
        <end position="46"/>
    </location>
</feature>
<protein>
    <submittedName>
        <fullName evidence="2">Uncharacterized protein</fullName>
    </submittedName>
</protein>
<keyword evidence="3" id="KW-1185">Reference proteome</keyword>